<dbReference type="Proteomes" id="UP001444661">
    <property type="component" value="Unassembled WGS sequence"/>
</dbReference>
<gene>
    <name evidence="2" type="ORF">PG993_011296</name>
</gene>
<name>A0ABR1SDT6_9PEZI</name>
<evidence type="ECO:0000313" key="2">
    <source>
        <dbReference type="EMBL" id="KAK8030005.1"/>
    </source>
</evidence>
<evidence type="ECO:0000313" key="3">
    <source>
        <dbReference type="Proteomes" id="UP001444661"/>
    </source>
</evidence>
<sequence>MHCGDPYGDYRTRWQHEIQREIFCPVSPRPVTSNLRKEEELGEADFDIDETPTPLSDHRNAMF</sequence>
<evidence type="ECO:0000256" key="1">
    <source>
        <dbReference type="SAM" id="MobiDB-lite"/>
    </source>
</evidence>
<comment type="caution">
    <text evidence="2">The sequence shown here is derived from an EMBL/GenBank/DDBJ whole genome shotgun (WGS) entry which is preliminary data.</text>
</comment>
<keyword evidence="3" id="KW-1185">Reference proteome</keyword>
<reference evidence="2 3" key="1">
    <citation type="submission" date="2023-01" db="EMBL/GenBank/DDBJ databases">
        <title>Analysis of 21 Apiospora genomes using comparative genomics revels a genus with tremendous synthesis potential of carbohydrate active enzymes and secondary metabolites.</title>
        <authorList>
            <person name="Sorensen T."/>
        </authorList>
    </citation>
    <scope>NUCLEOTIDE SEQUENCE [LARGE SCALE GENOMIC DNA]</scope>
    <source>
        <strain evidence="2 3">CBS 33761</strain>
    </source>
</reference>
<dbReference type="EMBL" id="JAQQWK010000010">
    <property type="protein sequence ID" value="KAK8030005.1"/>
    <property type="molecule type" value="Genomic_DNA"/>
</dbReference>
<protein>
    <submittedName>
        <fullName evidence="2">Uncharacterized protein</fullName>
    </submittedName>
</protein>
<organism evidence="2 3">
    <name type="scientific">Apiospora rasikravindrae</name>
    <dbReference type="NCBI Taxonomy" id="990691"/>
    <lineage>
        <taxon>Eukaryota</taxon>
        <taxon>Fungi</taxon>
        <taxon>Dikarya</taxon>
        <taxon>Ascomycota</taxon>
        <taxon>Pezizomycotina</taxon>
        <taxon>Sordariomycetes</taxon>
        <taxon>Xylariomycetidae</taxon>
        <taxon>Amphisphaeriales</taxon>
        <taxon>Apiosporaceae</taxon>
        <taxon>Apiospora</taxon>
    </lineage>
</organism>
<accession>A0ABR1SDT6</accession>
<proteinExistence type="predicted"/>
<feature type="compositionally biased region" description="Acidic residues" evidence="1">
    <location>
        <begin position="40"/>
        <end position="50"/>
    </location>
</feature>
<feature type="region of interest" description="Disordered" evidence="1">
    <location>
        <begin position="40"/>
        <end position="63"/>
    </location>
</feature>